<reference evidence="1 2" key="1">
    <citation type="submission" date="2017-09" db="EMBL/GenBank/DDBJ databases">
        <title>Depth-based differentiation of microbial function through sediment-hosted aquifers and enrichment of novel symbionts in the deep terrestrial subsurface.</title>
        <authorList>
            <person name="Probst A.J."/>
            <person name="Ladd B."/>
            <person name="Jarett J.K."/>
            <person name="Geller-Mcgrath D.E."/>
            <person name="Sieber C.M."/>
            <person name="Emerson J.B."/>
            <person name="Anantharaman K."/>
            <person name="Thomas B.C."/>
            <person name="Malmstrom R."/>
            <person name="Stieglmeier M."/>
            <person name="Klingl A."/>
            <person name="Woyke T."/>
            <person name="Ryan C.M."/>
            <person name="Banfield J.F."/>
        </authorList>
    </citation>
    <scope>NUCLEOTIDE SEQUENCE [LARGE SCALE GENOMIC DNA]</scope>
    <source>
        <strain evidence="1">CG07_land_8_20_14_0_80_42_15</strain>
    </source>
</reference>
<protein>
    <recommendedName>
        <fullName evidence="3">TonB-dependent receptor-like beta-barrel domain-containing protein</fullName>
    </recommendedName>
</protein>
<proteinExistence type="predicted"/>
<dbReference type="Proteomes" id="UP000230052">
    <property type="component" value="Unassembled WGS sequence"/>
</dbReference>
<dbReference type="EMBL" id="PEWV01000080">
    <property type="protein sequence ID" value="PIU40773.1"/>
    <property type="molecule type" value="Genomic_DNA"/>
</dbReference>
<name>A0A2J0KY95_9BACT</name>
<accession>A0A2J0KY95</accession>
<gene>
    <name evidence="1" type="ORF">COS99_08915</name>
</gene>
<organism evidence="1 2">
    <name type="scientific">Candidatus Aquitaenariimonas noxiae</name>
    <dbReference type="NCBI Taxonomy" id="1974741"/>
    <lineage>
        <taxon>Bacteria</taxon>
        <taxon>Pseudomonadati</taxon>
        <taxon>Candidatus Omnitrophota</taxon>
        <taxon>Candidatus Aquitaenariimonas</taxon>
    </lineage>
</organism>
<evidence type="ECO:0000313" key="1">
    <source>
        <dbReference type="EMBL" id="PIU40773.1"/>
    </source>
</evidence>
<dbReference type="AlphaFoldDB" id="A0A2J0KY95"/>
<sequence>MMNIIKKSVVVLTAAVAIFSVICITSLLSASYGAEVEKIEESDIPPDLEKTIEVEKASEFKFIPLVNITALGTYSDVSGGNAIGGADIHGTVAPVLRLDKQNYITPLYYGSYNRERQIIVEEEGGRVYNEIMDHNGTLEYKHIINENTILKLDGLTRFHFVKESSYDWTDGLYDYRDFGAGGSVEYFFTKTKTLKNSVSAGFEFYDRRYPNYQSLISLATVTAPETDEKDYEGYRPSFRYSYLAERFNCTFLYSPLFKDFSDKKIIDSDGILTKDKREDWFHYSNLNLSYLPEGSRIALGLGLTGILVDSNQNYYDSRGSIPLADDVFTENYYSFKSININPSLTYIYKLDEKKKPATFTLGYAYLARGYDDRKAQTSDGTYTNDAQLDQSHTVSFQATYPLTEHVSATSLVSYAKALSNMKYQTYYRYDYDAVFGGAGIRIKY</sequence>
<evidence type="ECO:0008006" key="3">
    <source>
        <dbReference type="Google" id="ProtNLM"/>
    </source>
</evidence>
<comment type="caution">
    <text evidence="1">The sequence shown here is derived from an EMBL/GenBank/DDBJ whole genome shotgun (WGS) entry which is preliminary data.</text>
</comment>
<evidence type="ECO:0000313" key="2">
    <source>
        <dbReference type="Proteomes" id="UP000230052"/>
    </source>
</evidence>